<sequence length="751" mass="84483">MMEDAQRAMKEIKEYEGRKIEVQVAKKKQVEKNKKAKCEESNENAKEVKKPKDARGAQKKARLIIRNLSFQCSEEDLKEHFSNFGYVLEINIPKKSDGKMRGFAFVQFKNMLEASKALKGTNMKSIKVKNESSKELDTAHKEDEEDKEGEGSLEEEESMETEEESEQTSERKQATKQKMPMKESNVSSSEGEEDDDDDDGDGGDGKDDDDDDGGDNDEIDEEKSDMSTDSEQDSDMEDDFDSEDSEAEMQKKGKSKEKKPKIQLPSDVNEGRTLFIRNLSFNSEEEDLEEILLRFGNIKYVRIVLHPVTEHSKGCAFVQYVEKQAAERCLAAANDQSENGGLKLDGRKLLVNLAVSREEAGKLRENKVKKPSGIRNLYLAREGLIREGTKAAEGLSPEDLAKRARFEEIKRQKLKCQNIFVSKTRLCVHNIPKSVDDKKLRQLFLTASGGGSSVRIKECRVMRDLKGIGGNHKGQSLGYAFVEFLEHEHALAALRSVNNNPDIFGPKKRPIVEFSLEDMNKLKLKEKRAQRSLEVLRQKQAKAQAFGEAVQVQGNPKKKKLRKDETSSVPAQHSAGTQASHNPDVKGGNKAEFKTKGNTVDKPTTTSKWKAPEGAQPSSARNNTATKGKYAKASAPWSGFVTKEEAEQEELPDGKKRKKVLPLPSHKGPKIRARDKGKVHQLPPKKPKTQPKSHKDKQQNTITKQVLGKKKLAQKSREEARFSQLVEQYKRKIMGKPVGAAPVKRSKWFED</sequence>
<feature type="compositionally biased region" description="Polar residues" evidence="6">
    <location>
        <begin position="567"/>
        <end position="581"/>
    </location>
</feature>
<feature type="region of interest" description="Disordered" evidence="6">
    <location>
        <begin position="116"/>
        <end position="266"/>
    </location>
</feature>
<dbReference type="AlphaFoldDB" id="A0A803JR89"/>
<dbReference type="InterPro" id="IPR035979">
    <property type="entry name" value="RBD_domain_sf"/>
</dbReference>
<feature type="domain" description="RRM" evidence="7">
    <location>
        <begin position="272"/>
        <end position="356"/>
    </location>
</feature>
<keyword evidence="3 5" id="KW-0694">RNA-binding</keyword>
<dbReference type="FunFam" id="3.30.70.330:FF:000340">
    <property type="entry name" value="RNA-binding motif protein 28"/>
    <property type="match status" value="1"/>
</dbReference>
<evidence type="ECO:0000256" key="5">
    <source>
        <dbReference type="PROSITE-ProRule" id="PRU00176"/>
    </source>
</evidence>
<gene>
    <name evidence="8" type="primary">rbm28</name>
</gene>
<feature type="domain" description="RRM" evidence="7">
    <location>
        <begin position="424"/>
        <end position="540"/>
    </location>
</feature>
<comment type="subcellular location">
    <subcellularLocation>
        <location evidence="1">Nucleus</location>
    </subcellularLocation>
</comment>
<feature type="domain" description="RRM" evidence="7">
    <location>
        <begin position="61"/>
        <end position="133"/>
    </location>
</feature>
<feature type="compositionally biased region" description="Basic and acidic residues" evidence="6">
    <location>
        <begin position="31"/>
        <end position="56"/>
    </location>
</feature>
<dbReference type="Xenbase" id="XB-GENE-919947">
    <property type="gene designation" value="rbm28"/>
</dbReference>
<dbReference type="PANTHER" id="PTHR48039:SF5">
    <property type="entry name" value="RNA-BINDING PROTEIN 28"/>
    <property type="match status" value="1"/>
</dbReference>
<dbReference type="GO" id="GO:0005634">
    <property type="term" value="C:nucleus"/>
    <property type="evidence" value="ECO:0007669"/>
    <property type="project" value="UniProtKB-SubCell"/>
</dbReference>
<dbReference type="InterPro" id="IPR051945">
    <property type="entry name" value="RRM_MRD1_RNA_proc_ribogen"/>
</dbReference>
<dbReference type="InterPro" id="IPR012677">
    <property type="entry name" value="Nucleotide-bd_a/b_plait_sf"/>
</dbReference>
<feature type="compositionally biased region" description="Polar residues" evidence="6">
    <location>
        <begin position="596"/>
        <end position="608"/>
    </location>
</feature>
<evidence type="ECO:0000256" key="2">
    <source>
        <dbReference type="ARBA" id="ARBA00022737"/>
    </source>
</evidence>
<feature type="region of interest" description="Disordered" evidence="6">
    <location>
        <begin position="544"/>
        <end position="719"/>
    </location>
</feature>
<feature type="compositionally biased region" description="Basic and acidic residues" evidence="6">
    <location>
        <begin position="583"/>
        <end position="595"/>
    </location>
</feature>
<evidence type="ECO:0000256" key="1">
    <source>
        <dbReference type="ARBA" id="ARBA00004123"/>
    </source>
</evidence>
<dbReference type="PROSITE" id="PS50102">
    <property type="entry name" value="RRM"/>
    <property type="match status" value="3"/>
</dbReference>
<feature type="compositionally biased region" description="Basic and acidic residues" evidence="6">
    <location>
        <begin position="128"/>
        <end position="142"/>
    </location>
</feature>
<organism evidence="8">
    <name type="scientific">Xenopus tropicalis</name>
    <name type="common">Western clawed frog</name>
    <name type="synonym">Silurana tropicalis</name>
    <dbReference type="NCBI Taxonomy" id="8364"/>
    <lineage>
        <taxon>Eukaryota</taxon>
        <taxon>Metazoa</taxon>
        <taxon>Chordata</taxon>
        <taxon>Craniata</taxon>
        <taxon>Vertebrata</taxon>
        <taxon>Euteleostomi</taxon>
        <taxon>Amphibia</taxon>
        <taxon>Batrachia</taxon>
        <taxon>Anura</taxon>
        <taxon>Pipoidea</taxon>
        <taxon>Pipidae</taxon>
        <taxon>Xenopodinae</taxon>
        <taxon>Xenopus</taxon>
        <taxon>Silurana</taxon>
    </lineage>
</organism>
<feature type="compositionally biased region" description="Acidic residues" evidence="6">
    <location>
        <begin position="143"/>
        <end position="167"/>
    </location>
</feature>
<dbReference type="Ensembl" id="ENSXETT00000111587">
    <property type="protein sequence ID" value="ENSXETP00000110533"/>
    <property type="gene ID" value="ENSXETG00000009271"/>
</dbReference>
<reference evidence="8" key="1">
    <citation type="journal article" date="2010" name="Science">
        <title>The genome of the Western clawed frog Xenopus tropicalis.</title>
        <authorList>
            <person name="Hellsten U."/>
            <person name="Harland R.M."/>
            <person name="Gilchrist M.J."/>
            <person name="Hendrix D."/>
            <person name="Jurka J."/>
            <person name="Kapitonov V."/>
            <person name="Ovcharenko I."/>
            <person name="Putnam N.H."/>
            <person name="Shu S."/>
            <person name="Taher L."/>
            <person name="Blitz I.L."/>
            <person name="Blumberg B."/>
            <person name="Dichmann D.S."/>
            <person name="Dubchak I."/>
            <person name="Amaya E."/>
            <person name="Detter J.C."/>
            <person name="Fletcher R."/>
            <person name="Gerhard D.S."/>
            <person name="Goodstein D."/>
            <person name="Graves T."/>
            <person name="Grigoriev I.V."/>
            <person name="Grimwood J."/>
            <person name="Kawashima T."/>
            <person name="Lindquist E."/>
            <person name="Lucas S.M."/>
            <person name="Mead P.E."/>
            <person name="Mitros T."/>
            <person name="Ogino H."/>
            <person name="Ohta Y."/>
            <person name="Poliakov A.V."/>
            <person name="Pollet N."/>
            <person name="Robert J."/>
            <person name="Salamov A."/>
            <person name="Sater A.K."/>
            <person name="Schmutz J."/>
            <person name="Terry A."/>
            <person name="Vize P.D."/>
            <person name="Warren W.C."/>
            <person name="Wells D."/>
            <person name="Wills A."/>
            <person name="Wilson R.K."/>
            <person name="Zimmerman L.B."/>
            <person name="Zorn A.M."/>
            <person name="Grainger R."/>
            <person name="Grammer T."/>
            <person name="Khokha M.K."/>
            <person name="Richardson P.M."/>
            <person name="Rokhsar D.S."/>
        </authorList>
    </citation>
    <scope>NUCLEOTIDE SEQUENCE [LARGE SCALE GENOMIC DNA]</scope>
    <source>
        <strain evidence="8">Nigerian</strain>
    </source>
</reference>
<name>A0A803JR89_XENTR</name>
<proteinExistence type="predicted"/>
<evidence type="ECO:0000256" key="3">
    <source>
        <dbReference type="ARBA" id="ARBA00022884"/>
    </source>
</evidence>
<dbReference type="SUPFAM" id="SSF54928">
    <property type="entry name" value="RNA-binding domain, RBD"/>
    <property type="match status" value="3"/>
</dbReference>
<evidence type="ECO:0000313" key="8">
    <source>
        <dbReference type="Ensembl" id="ENSXETP00000110533"/>
    </source>
</evidence>
<feature type="compositionally biased region" description="Polar residues" evidence="6">
    <location>
        <begin position="616"/>
        <end position="626"/>
    </location>
</feature>
<dbReference type="Pfam" id="PF00076">
    <property type="entry name" value="RRM_1"/>
    <property type="match status" value="3"/>
</dbReference>
<feature type="compositionally biased region" description="Acidic residues" evidence="6">
    <location>
        <begin position="190"/>
        <end position="247"/>
    </location>
</feature>
<dbReference type="GeneTree" id="ENSGT00550000074976"/>
<keyword evidence="2" id="KW-0677">Repeat</keyword>
<feature type="region of interest" description="Disordered" evidence="6">
    <location>
        <begin position="31"/>
        <end position="58"/>
    </location>
</feature>
<evidence type="ECO:0000256" key="4">
    <source>
        <dbReference type="ARBA" id="ARBA00023242"/>
    </source>
</evidence>
<dbReference type="SMART" id="SM00360">
    <property type="entry name" value="RRM"/>
    <property type="match status" value="3"/>
</dbReference>
<evidence type="ECO:0000259" key="7">
    <source>
        <dbReference type="PROSITE" id="PS50102"/>
    </source>
</evidence>
<dbReference type="CDD" id="cd12415">
    <property type="entry name" value="RRM3_RBM28_like"/>
    <property type="match status" value="1"/>
</dbReference>
<protein>
    <submittedName>
        <fullName evidence="8">RNA-binding motif protein 28</fullName>
    </submittedName>
</protein>
<dbReference type="GO" id="GO:0003723">
    <property type="term" value="F:RNA binding"/>
    <property type="evidence" value="ECO:0007669"/>
    <property type="project" value="UniProtKB-UniRule"/>
</dbReference>
<keyword evidence="4" id="KW-0539">Nucleus</keyword>
<evidence type="ECO:0000256" key="6">
    <source>
        <dbReference type="SAM" id="MobiDB-lite"/>
    </source>
</evidence>
<accession>A0A803JR89</accession>
<feature type="compositionally biased region" description="Basic residues" evidence="6">
    <location>
        <begin position="252"/>
        <end position="261"/>
    </location>
</feature>
<dbReference type="CDD" id="cd12416">
    <property type="entry name" value="RRM4_RBM28_like"/>
    <property type="match status" value="1"/>
</dbReference>
<dbReference type="CDD" id="cd12414">
    <property type="entry name" value="RRM2_RBM28_like"/>
    <property type="match status" value="1"/>
</dbReference>
<dbReference type="PANTHER" id="PTHR48039">
    <property type="entry name" value="RNA-BINDING MOTIF PROTEIN 14B"/>
    <property type="match status" value="1"/>
</dbReference>
<dbReference type="InterPro" id="IPR000504">
    <property type="entry name" value="RRM_dom"/>
</dbReference>
<dbReference type="Gene3D" id="3.30.70.330">
    <property type="match status" value="3"/>
</dbReference>
<dbReference type="Bgee" id="ENSXETG00000009271">
    <property type="expression patterns" value="Expressed in gastrula and 28 other cell types or tissues"/>
</dbReference>
<feature type="compositionally biased region" description="Basic residues" evidence="6">
    <location>
        <begin position="679"/>
        <end position="695"/>
    </location>
</feature>
<reference evidence="8" key="2">
    <citation type="submission" date="2021-03" db="UniProtKB">
        <authorList>
            <consortium name="Ensembl"/>
        </authorList>
    </citation>
    <scope>IDENTIFICATION</scope>
</reference>
<dbReference type="FunFam" id="3.30.70.330:FF:000182">
    <property type="entry name" value="RNA-binding motif protein 28"/>
    <property type="match status" value="1"/>
</dbReference>